<comment type="caution">
    <text evidence="1">The sequence shown here is derived from an EMBL/GenBank/DDBJ whole genome shotgun (WGS) entry which is preliminary data.</text>
</comment>
<evidence type="ECO:0000313" key="1">
    <source>
        <dbReference type="EMBL" id="NYI95472.1"/>
    </source>
</evidence>
<keyword evidence="2" id="KW-1185">Reference proteome</keyword>
<dbReference type="Proteomes" id="UP000575985">
    <property type="component" value="Unassembled WGS sequence"/>
</dbReference>
<name>A0A853BLT3_9ACTN</name>
<sequence length="37" mass="3907">MAARSPGTAARPGCDEKGAAMAFDIEFPPLSEAAKRW</sequence>
<accession>A0A853BLT3</accession>
<organism evidence="1 2">
    <name type="scientific">Streptomonospora nanhaiensis</name>
    <dbReference type="NCBI Taxonomy" id="1323731"/>
    <lineage>
        <taxon>Bacteria</taxon>
        <taxon>Bacillati</taxon>
        <taxon>Actinomycetota</taxon>
        <taxon>Actinomycetes</taxon>
        <taxon>Streptosporangiales</taxon>
        <taxon>Nocardiopsidaceae</taxon>
        <taxon>Streptomonospora</taxon>
    </lineage>
</organism>
<gene>
    <name evidence="1" type="ORF">HNR12_001749</name>
</gene>
<dbReference type="AlphaFoldDB" id="A0A853BLT3"/>
<proteinExistence type="predicted"/>
<dbReference type="EMBL" id="JACCFO010000001">
    <property type="protein sequence ID" value="NYI95472.1"/>
    <property type="molecule type" value="Genomic_DNA"/>
</dbReference>
<protein>
    <submittedName>
        <fullName evidence="1">Uncharacterized protein</fullName>
    </submittedName>
</protein>
<reference evidence="1 2" key="1">
    <citation type="submission" date="2020-07" db="EMBL/GenBank/DDBJ databases">
        <title>Sequencing the genomes of 1000 actinobacteria strains.</title>
        <authorList>
            <person name="Klenk H.-P."/>
        </authorList>
    </citation>
    <scope>NUCLEOTIDE SEQUENCE [LARGE SCALE GENOMIC DNA]</scope>
    <source>
        <strain evidence="1 2">DSM 45927</strain>
    </source>
</reference>
<evidence type="ECO:0000313" key="2">
    <source>
        <dbReference type="Proteomes" id="UP000575985"/>
    </source>
</evidence>